<feature type="modified residue" description="4-aspartylphosphate" evidence="1">
    <location>
        <position position="47"/>
    </location>
</feature>
<comment type="caution">
    <text evidence="3">The sequence shown here is derived from an EMBL/GenBank/DDBJ whole genome shotgun (WGS) entry which is preliminary data.</text>
</comment>
<dbReference type="Proteomes" id="UP000783253">
    <property type="component" value="Unassembled WGS sequence"/>
</dbReference>
<dbReference type="PROSITE" id="PS50110">
    <property type="entry name" value="RESPONSE_REGULATORY"/>
    <property type="match status" value="1"/>
</dbReference>
<dbReference type="SUPFAM" id="SSF52172">
    <property type="entry name" value="CheY-like"/>
    <property type="match status" value="1"/>
</dbReference>
<keyword evidence="1" id="KW-0597">Phosphoprotein</keyword>
<protein>
    <recommendedName>
        <fullName evidence="2">Response regulatory domain-containing protein</fullName>
    </recommendedName>
</protein>
<dbReference type="Gene3D" id="3.40.50.2300">
    <property type="match status" value="1"/>
</dbReference>
<evidence type="ECO:0000259" key="2">
    <source>
        <dbReference type="PROSITE" id="PS50110"/>
    </source>
</evidence>
<evidence type="ECO:0000313" key="4">
    <source>
        <dbReference type="Proteomes" id="UP000783253"/>
    </source>
</evidence>
<accession>A0ABS7J4C9</accession>
<dbReference type="RefSeq" id="WP_221573658.1">
    <property type="nucleotide sequence ID" value="NZ_JAIGNK010000002.1"/>
</dbReference>
<dbReference type="InterPro" id="IPR011006">
    <property type="entry name" value="CheY-like_superfamily"/>
</dbReference>
<reference evidence="3 4" key="1">
    <citation type="submission" date="2021-08" db="EMBL/GenBank/DDBJ databases">
        <title>Comparative Genomics Analysis of the Genus Qipengyuania Reveals Extensive Genetic Diversity and Metabolic Versatility, Including the Description of Fifteen Novel Species.</title>
        <authorList>
            <person name="Liu Y."/>
        </authorList>
    </citation>
    <scope>NUCLEOTIDE SEQUENCE [LARGE SCALE GENOMIC DNA]</scope>
    <source>
        <strain evidence="3 4">1NDH17</strain>
    </source>
</reference>
<gene>
    <name evidence="3" type="ORF">K3152_08530</name>
</gene>
<dbReference type="EMBL" id="JAIGNK010000002">
    <property type="protein sequence ID" value="MBX7458288.1"/>
    <property type="molecule type" value="Genomic_DNA"/>
</dbReference>
<sequence length="111" mass="12159">MEDNPVLAYDTLDFLKEIGAEPVGPALDLRSGLELARRTVLDAALLDTNLGNGELVWPLAETLRQHNVPVIFISAECTRKYFPEAFQAFTCLEKPASNDEILDELTAALAA</sequence>
<keyword evidence="4" id="KW-1185">Reference proteome</keyword>
<name>A0ABS7J4C9_9SPHN</name>
<dbReference type="InterPro" id="IPR001789">
    <property type="entry name" value="Sig_transdc_resp-reg_receiver"/>
</dbReference>
<evidence type="ECO:0000256" key="1">
    <source>
        <dbReference type="PROSITE-ProRule" id="PRU00169"/>
    </source>
</evidence>
<proteinExistence type="predicted"/>
<evidence type="ECO:0000313" key="3">
    <source>
        <dbReference type="EMBL" id="MBX7458288.1"/>
    </source>
</evidence>
<organism evidence="3 4">
    <name type="scientific">Qipengyuania polymorpha</name>
    <dbReference type="NCBI Taxonomy" id="2867234"/>
    <lineage>
        <taxon>Bacteria</taxon>
        <taxon>Pseudomonadati</taxon>
        <taxon>Pseudomonadota</taxon>
        <taxon>Alphaproteobacteria</taxon>
        <taxon>Sphingomonadales</taxon>
        <taxon>Erythrobacteraceae</taxon>
        <taxon>Qipengyuania</taxon>
    </lineage>
</organism>
<feature type="domain" description="Response regulatory" evidence="2">
    <location>
        <begin position="1"/>
        <end position="109"/>
    </location>
</feature>